<dbReference type="Pfam" id="PF01168">
    <property type="entry name" value="Ala_racemase_N"/>
    <property type="match status" value="1"/>
</dbReference>
<keyword evidence="7" id="KW-1185">Reference proteome</keyword>
<dbReference type="InterPro" id="IPR001608">
    <property type="entry name" value="Ala_racemase_N"/>
</dbReference>
<evidence type="ECO:0000256" key="1">
    <source>
        <dbReference type="ARBA" id="ARBA00001933"/>
    </source>
</evidence>
<dbReference type="SUPFAM" id="SSF50621">
    <property type="entry name" value="Alanine racemase C-terminal domain-like"/>
    <property type="match status" value="1"/>
</dbReference>
<comment type="pathway">
    <text evidence="4">Amino-acid biosynthesis; D-alanine biosynthesis; D-alanine from L-alanine: step 1/1.</text>
</comment>
<keyword evidence="3 4" id="KW-0413">Isomerase</keyword>
<feature type="modified residue" description="N6-(pyridoxal phosphate)lysine" evidence="4">
    <location>
        <position position="34"/>
    </location>
</feature>
<keyword evidence="2 4" id="KW-0663">Pyridoxal phosphate</keyword>
<evidence type="ECO:0000256" key="4">
    <source>
        <dbReference type="HAMAP-Rule" id="MF_01201"/>
    </source>
</evidence>
<evidence type="ECO:0000313" key="6">
    <source>
        <dbReference type="EMBL" id="GAA5500809.1"/>
    </source>
</evidence>
<reference evidence="6 7" key="1">
    <citation type="submission" date="2024-02" db="EMBL/GenBank/DDBJ databases">
        <title>Deinococcus xinjiangensis NBRC 107630.</title>
        <authorList>
            <person name="Ichikawa N."/>
            <person name="Katano-Makiyama Y."/>
            <person name="Hidaka K."/>
        </authorList>
    </citation>
    <scope>NUCLEOTIDE SEQUENCE [LARGE SCALE GENOMIC DNA]</scope>
    <source>
        <strain evidence="6 7">NBRC 107630</strain>
    </source>
</reference>
<comment type="catalytic activity">
    <reaction evidence="4">
        <text>L-alanine = D-alanine</text>
        <dbReference type="Rhea" id="RHEA:20249"/>
        <dbReference type="ChEBI" id="CHEBI:57416"/>
        <dbReference type="ChEBI" id="CHEBI:57972"/>
        <dbReference type="EC" id="5.1.1.1"/>
    </reaction>
</comment>
<dbReference type="Proteomes" id="UP001458946">
    <property type="component" value="Unassembled WGS sequence"/>
</dbReference>
<feature type="domain" description="Alanine racemase C-terminal" evidence="5">
    <location>
        <begin position="227"/>
        <end position="351"/>
    </location>
</feature>
<dbReference type="EC" id="5.1.1.1" evidence="4"/>
<evidence type="ECO:0000256" key="2">
    <source>
        <dbReference type="ARBA" id="ARBA00022898"/>
    </source>
</evidence>
<comment type="function">
    <text evidence="4">Catalyzes the interconversion of L-alanine and D-alanine. May also act on other amino acids.</text>
</comment>
<sequence>MLPRAVATSSESALSGNLSALSGRAGVPLLLPIKAEAYGHGLGVIAPLAARHADVWGLAVATPQEAAQVAAMRLGKPVVLLTPPAPEEVGPLADLGVRIPVASPAEAEALPDHARAHLKVDTGMNRLGARPEEAVRVGQRLAERGLLEGAYTHFASADEPDLSFSEEQFRRFQGVLAALPPLLAHASNGGGILSFGKLPQMSLARPGLASYGFAPPHLAGVLPLRPVMTMQARVNQIHTVYAGESVSYNGLWTAQKETQVAVLGMGYADGYPRNATLKASVLIGGERRPTLGRICMDQMMVDISGLEVQVGDWATLWDAGQITVSDVAGWGDTIEYEVLTGLGPRVERRAGA</sequence>
<dbReference type="PROSITE" id="PS00395">
    <property type="entry name" value="ALANINE_RACEMASE"/>
    <property type="match status" value="1"/>
</dbReference>
<dbReference type="EMBL" id="BAABRN010000004">
    <property type="protein sequence ID" value="GAA5500809.1"/>
    <property type="molecule type" value="Genomic_DNA"/>
</dbReference>
<protein>
    <recommendedName>
        <fullName evidence="4">Alanine racemase</fullName>
        <ecNumber evidence="4">5.1.1.1</ecNumber>
    </recommendedName>
</protein>
<organism evidence="6 7">
    <name type="scientific">Deinococcus xinjiangensis</name>
    <dbReference type="NCBI Taxonomy" id="457454"/>
    <lineage>
        <taxon>Bacteria</taxon>
        <taxon>Thermotogati</taxon>
        <taxon>Deinococcota</taxon>
        <taxon>Deinococci</taxon>
        <taxon>Deinococcales</taxon>
        <taxon>Deinococcaceae</taxon>
        <taxon>Deinococcus</taxon>
    </lineage>
</organism>
<dbReference type="Gene3D" id="3.20.20.10">
    <property type="entry name" value="Alanine racemase"/>
    <property type="match status" value="1"/>
</dbReference>
<dbReference type="PRINTS" id="PR00992">
    <property type="entry name" value="ALARACEMASE"/>
</dbReference>
<dbReference type="InterPro" id="IPR011079">
    <property type="entry name" value="Ala_racemase_C"/>
</dbReference>
<dbReference type="InterPro" id="IPR020622">
    <property type="entry name" value="Ala_racemase_pyridoxalP-BS"/>
</dbReference>
<dbReference type="PANTHER" id="PTHR30511:SF0">
    <property type="entry name" value="ALANINE RACEMASE, CATABOLIC-RELATED"/>
    <property type="match status" value="1"/>
</dbReference>
<dbReference type="Pfam" id="PF00842">
    <property type="entry name" value="Ala_racemase_C"/>
    <property type="match status" value="1"/>
</dbReference>
<dbReference type="SMART" id="SM01005">
    <property type="entry name" value="Ala_racemase_C"/>
    <property type="match status" value="1"/>
</dbReference>
<dbReference type="InterPro" id="IPR009006">
    <property type="entry name" value="Ala_racemase/Decarboxylase_C"/>
</dbReference>
<dbReference type="NCBIfam" id="TIGR00492">
    <property type="entry name" value="alr"/>
    <property type="match status" value="1"/>
</dbReference>
<evidence type="ECO:0000313" key="7">
    <source>
        <dbReference type="Proteomes" id="UP001458946"/>
    </source>
</evidence>
<feature type="active site" description="Proton acceptor; specific for D-alanine" evidence="4">
    <location>
        <position position="34"/>
    </location>
</feature>
<dbReference type="CDD" id="cd00430">
    <property type="entry name" value="PLPDE_III_AR"/>
    <property type="match status" value="1"/>
</dbReference>
<dbReference type="SUPFAM" id="SSF51419">
    <property type="entry name" value="PLP-binding barrel"/>
    <property type="match status" value="1"/>
</dbReference>
<dbReference type="HAMAP" id="MF_01201">
    <property type="entry name" value="Ala_racemase"/>
    <property type="match status" value="1"/>
</dbReference>
<proteinExistence type="inferred from homology"/>
<comment type="caution">
    <text evidence="6">The sequence shown here is derived from an EMBL/GenBank/DDBJ whole genome shotgun (WGS) entry which is preliminary data.</text>
</comment>
<evidence type="ECO:0000256" key="3">
    <source>
        <dbReference type="ARBA" id="ARBA00023235"/>
    </source>
</evidence>
<dbReference type="RefSeq" id="WP_353540791.1">
    <property type="nucleotide sequence ID" value="NZ_BAABRN010000004.1"/>
</dbReference>
<name>A0ABP9V6A0_9DEIO</name>
<comment type="cofactor">
    <cofactor evidence="1 4">
        <name>pyridoxal 5'-phosphate</name>
        <dbReference type="ChEBI" id="CHEBI:597326"/>
    </cofactor>
</comment>
<feature type="binding site" evidence="4">
    <location>
        <position position="296"/>
    </location>
    <ligand>
        <name>substrate</name>
    </ligand>
</feature>
<dbReference type="PANTHER" id="PTHR30511">
    <property type="entry name" value="ALANINE RACEMASE"/>
    <property type="match status" value="1"/>
</dbReference>
<feature type="active site" description="Proton acceptor; specific for L-alanine" evidence="4">
    <location>
        <position position="248"/>
    </location>
</feature>
<comment type="similarity">
    <text evidence="4">Belongs to the alanine racemase family.</text>
</comment>
<feature type="binding site" evidence="4">
    <location>
        <position position="126"/>
    </location>
    <ligand>
        <name>substrate</name>
    </ligand>
</feature>
<dbReference type="InterPro" id="IPR000821">
    <property type="entry name" value="Ala_racemase"/>
</dbReference>
<accession>A0ABP9V6A0</accession>
<dbReference type="InterPro" id="IPR029066">
    <property type="entry name" value="PLP-binding_barrel"/>
</dbReference>
<evidence type="ECO:0000259" key="5">
    <source>
        <dbReference type="SMART" id="SM01005"/>
    </source>
</evidence>
<dbReference type="Gene3D" id="2.40.37.10">
    <property type="entry name" value="Lyase, Ornithine Decarboxylase, Chain A, domain 1"/>
    <property type="match status" value="1"/>
</dbReference>
<gene>
    <name evidence="6" type="primary">alr</name>
    <name evidence="6" type="ORF">Dxin01_00534</name>
</gene>